<dbReference type="KEGG" id="shx:MS3_00009899"/>
<accession>A0A6A5DD65</accession>
<gene>
    <name evidence="2" type="ORF">MS3_00009899</name>
</gene>
<feature type="region of interest" description="Disordered" evidence="1">
    <location>
        <begin position="126"/>
        <end position="165"/>
    </location>
</feature>
<reference evidence="2" key="2">
    <citation type="journal article" date="2019" name="Gigascience">
        <title>High-quality Schistosoma haematobium genome achieved by single-molecule and long-range sequencing.</title>
        <authorList>
            <person name="Stroehlein A.J."/>
            <person name="Korhonen P.K."/>
            <person name="Chong T.M."/>
            <person name="Lim Y.L."/>
            <person name="Chan K.G."/>
            <person name="Webster B."/>
            <person name="Rollinson D."/>
            <person name="Brindley P.J."/>
            <person name="Gasser R.B."/>
            <person name="Young N.D."/>
        </authorList>
    </citation>
    <scope>NUCLEOTIDE SEQUENCE</scope>
</reference>
<evidence type="ECO:0000313" key="2">
    <source>
        <dbReference type="EMBL" id="KAH9595176.1"/>
    </source>
</evidence>
<feature type="compositionally biased region" description="Polar residues" evidence="1">
    <location>
        <begin position="126"/>
        <end position="154"/>
    </location>
</feature>
<proteinExistence type="predicted"/>
<dbReference type="GeneID" id="24594753"/>
<name>A0A6A5DD65_SCHHA</name>
<evidence type="ECO:0000313" key="3">
    <source>
        <dbReference type="Proteomes" id="UP000471633"/>
    </source>
</evidence>
<dbReference type="Proteomes" id="UP000471633">
    <property type="component" value="Unassembled WGS sequence"/>
</dbReference>
<organism evidence="2 3">
    <name type="scientific">Schistosoma haematobium</name>
    <name type="common">Blood fluke</name>
    <dbReference type="NCBI Taxonomy" id="6185"/>
    <lineage>
        <taxon>Eukaryota</taxon>
        <taxon>Metazoa</taxon>
        <taxon>Spiralia</taxon>
        <taxon>Lophotrochozoa</taxon>
        <taxon>Platyhelminthes</taxon>
        <taxon>Trematoda</taxon>
        <taxon>Digenea</taxon>
        <taxon>Strigeidida</taxon>
        <taxon>Schistosomatoidea</taxon>
        <taxon>Schistosomatidae</taxon>
        <taxon>Schistosoma</taxon>
    </lineage>
</organism>
<dbReference type="AlphaFoldDB" id="A0A6A5DD65"/>
<dbReference type="RefSeq" id="XP_012798794.2">
    <property type="nucleotide sequence ID" value="XM_012943340.3"/>
</dbReference>
<dbReference type="EMBL" id="AMPZ03000001">
    <property type="protein sequence ID" value="KAH9595176.1"/>
    <property type="molecule type" value="Genomic_DNA"/>
</dbReference>
<comment type="caution">
    <text evidence="2">The sequence shown here is derived from an EMBL/GenBank/DDBJ whole genome shotgun (WGS) entry which is preliminary data.</text>
</comment>
<reference evidence="2" key="4">
    <citation type="journal article" date="2022" name="PLoS Pathog.">
        <title>Chromosome-level genome of Schistosoma haematobium underpins genome-wide explorations of molecular variation.</title>
        <authorList>
            <person name="Stroehlein A.J."/>
            <person name="Korhonen P.K."/>
            <person name="Lee V.V."/>
            <person name="Ralph S.A."/>
            <person name="Mentink-Kane M."/>
            <person name="You H."/>
            <person name="McManus D.P."/>
            <person name="Tchuente L.T."/>
            <person name="Stothard J.R."/>
            <person name="Kaur P."/>
            <person name="Dudchenko O."/>
            <person name="Aiden E.L."/>
            <person name="Yang B."/>
            <person name="Yang H."/>
            <person name="Emery A.M."/>
            <person name="Webster B.L."/>
            <person name="Brindley P.J."/>
            <person name="Rollinson D."/>
            <person name="Chang B.C.H."/>
            <person name="Gasser R.B."/>
            <person name="Young N.D."/>
        </authorList>
    </citation>
    <scope>NUCLEOTIDE SEQUENCE</scope>
</reference>
<evidence type="ECO:0000256" key="1">
    <source>
        <dbReference type="SAM" id="MobiDB-lite"/>
    </source>
</evidence>
<dbReference type="CTD" id="24594753"/>
<reference evidence="2" key="3">
    <citation type="submission" date="2021-06" db="EMBL/GenBank/DDBJ databases">
        <title>Chromosome-level genome assembly for S. haematobium.</title>
        <authorList>
            <person name="Stroehlein A.J."/>
        </authorList>
    </citation>
    <scope>NUCLEOTIDE SEQUENCE</scope>
</reference>
<protein>
    <submittedName>
        <fullName evidence="2">Uncharacterized protein</fullName>
    </submittedName>
</protein>
<reference evidence="2" key="1">
    <citation type="journal article" date="2012" name="Nat. Genet.">
        <title>Whole-genome sequence of Schistosoma haematobium.</title>
        <authorList>
            <person name="Young N.D."/>
            <person name="Jex A.R."/>
            <person name="Li B."/>
            <person name="Liu S."/>
            <person name="Yang L."/>
            <person name="Xiong Z."/>
            <person name="Li Y."/>
            <person name="Cantacessi C."/>
            <person name="Hall R.S."/>
            <person name="Xu X."/>
            <person name="Chen F."/>
            <person name="Wu X."/>
            <person name="Zerlotini A."/>
            <person name="Oliveira G."/>
            <person name="Hofmann A."/>
            <person name="Zhang G."/>
            <person name="Fang X."/>
            <person name="Kang Y."/>
            <person name="Campbell B.E."/>
            <person name="Loukas A."/>
            <person name="Ranganathan S."/>
            <person name="Rollinson D."/>
            <person name="Rinaldi G."/>
            <person name="Brindley P.J."/>
            <person name="Yang H."/>
            <person name="Wang J."/>
            <person name="Wang J."/>
            <person name="Gasser R.B."/>
        </authorList>
    </citation>
    <scope>NUCLEOTIDE SEQUENCE</scope>
</reference>
<sequence length="365" mass="41271">MNIFENIICISYQNMNLQEVEASYNEITSSALKLIMEISINKLKNFQSTLQPSTGPLIRSIENKNNLLMDNSNRSTTVDSSQHISFKKTSNSFSPSNRLYRIMVILKIAKKARSVLLNREALNTPQTDNKSVDVQNISSSENDSNNHSYNTQQCDPVKQPRTPNLSSIQTKTHSELRVLHSNKQNEQVYQCVYDSVPNNSSVCTRNKRALDSNPSTSIPEKRAFSNFRSENPMKCDKSSHQDTLNVMYSLTTPYNTGNVENSLIKPKFNQHNDNDDEYDDPNDNDAIMYSKSYPLCKCRLSIQNSEVCGLGNGLIASNEVLLSSTSLQQMNHSMDYEEISNDYERDMCICLSNSPNSRPLITGII</sequence>
<keyword evidence="3" id="KW-1185">Reference proteome</keyword>